<evidence type="ECO:0000313" key="1">
    <source>
        <dbReference type="EMBL" id="EGO20641.1"/>
    </source>
</evidence>
<dbReference type="GeneID" id="18815628"/>
<organism>
    <name type="scientific">Serpula lacrymans var. lacrymans (strain S7.9)</name>
    <name type="common">Dry rot fungus</name>
    <dbReference type="NCBI Taxonomy" id="578457"/>
    <lineage>
        <taxon>Eukaryota</taxon>
        <taxon>Fungi</taxon>
        <taxon>Dikarya</taxon>
        <taxon>Basidiomycota</taxon>
        <taxon>Agaricomycotina</taxon>
        <taxon>Agaricomycetes</taxon>
        <taxon>Agaricomycetidae</taxon>
        <taxon>Boletales</taxon>
        <taxon>Coniophorineae</taxon>
        <taxon>Serpulaceae</taxon>
        <taxon>Serpula</taxon>
    </lineage>
</organism>
<dbReference type="HOGENOM" id="CLU_125612_0_0_1"/>
<sequence>MSSSIFDLTLKGSGLGWLTLQGIIYSGETGTDLIVSILANMHLSNTNTDVLFATIIHYTRPGLSASSRTPSPEGWPISPVINAQMLQPAVSAPVSYLSGAAVVPTAAASLVAVPAPHGSTALLIPLSNPCPLSPCAHTHLPWCHLGGPREQYCRTILAEPLLLAQESAVLSSFVLLQLYVLKARL</sequence>
<dbReference type="KEGG" id="sla:SERLADRAFT_441982"/>
<dbReference type="AlphaFoldDB" id="F8P885"/>
<name>F8P885_SERL9</name>
<dbReference type="RefSeq" id="XP_007322607.1">
    <property type="nucleotide sequence ID" value="XM_007322545.1"/>
</dbReference>
<accession>F8P885</accession>
<proteinExistence type="predicted"/>
<reference evidence="1" key="1">
    <citation type="submission" date="2011-04" db="EMBL/GenBank/DDBJ databases">
        <title>Evolution of plant cell wall degrading machinery underlies the functional diversity of forest fungi.</title>
        <authorList>
            <consortium name="US DOE Joint Genome Institute (JGI-PGF)"/>
            <person name="Eastwood D.C."/>
            <person name="Floudas D."/>
            <person name="Binder M."/>
            <person name="Majcherczyk A."/>
            <person name="Schneider P."/>
            <person name="Aerts A."/>
            <person name="Asiegbu F.O."/>
            <person name="Baker S.E."/>
            <person name="Barry K."/>
            <person name="Bendiksby M."/>
            <person name="Blumentritt M."/>
            <person name="Coutinho P.M."/>
            <person name="Cullen D."/>
            <person name="Cullen D."/>
            <person name="Gathman A."/>
            <person name="Goodell B."/>
            <person name="Henrissat B."/>
            <person name="Ihrmark K."/>
            <person name="Kauserud H."/>
            <person name="Kohler A."/>
            <person name="LaButti K."/>
            <person name="Lapidus A."/>
            <person name="Lavin J.L."/>
            <person name="Lee Y.-H."/>
            <person name="Lindquist E."/>
            <person name="Lilly W."/>
            <person name="Lucas S."/>
            <person name="Morin E."/>
            <person name="Murat C."/>
            <person name="Oguiza J.A."/>
            <person name="Park J."/>
            <person name="Pisabarro A.G."/>
            <person name="Riley R."/>
            <person name="Rosling A."/>
            <person name="Salamov A."/>
            <person name="Schmidt O."/>
            <person name="Schmutz J."/>
            <person name="Skrede I."/>
            <person name="Stenlid J."/>
            <person name="Wiebenga A."/>
            <person name="Xie X."/>
            <person name="Kues U."/>
            <person name="Hibbett D.S."/>
            <person name="Hoffmeister D."/>
            <person name="Hogberg N."/>
            <person name="Martin F."/>
            <person name="Grigoriev I.V."/>
            <person name="Watkinson S.C."/>
        </authorList>
    </citation>
    <scope>NUCLEOTIDE SEQUENCE</scope>
    <source>
        <strain evidence="1">S7.9</strain>
    </source>
</reference>
<dbReference type="Proteomes" id="UP000008064">
    <property type="component" value="Unassembled WGS sequence"/>
</dbReference>
<dbReference type="EMBL" id="GL945440">
    <property type="protein sequence ID" value="EGO20641.1"/>
    <property type="molecule type" value="Genomic_DNA"/>
</dbReference>
<protein>
    <submittedName>
        <fullName evidence="1">Uncharacterized protein</fullName>
    </submittedName>
</protein>
<gene>
    <name evidence="1" type="ORF">SERLADRAFT_441982</name>
</gene>